<dbReference type="PANTHER" id="PTHR23542">
    <property type="match status" value="1"/>
</dbReference>
<proteinExistence type="predicted"/>
<dbReference type="OrthoDB" id="4686510at2"/>
<evidence type="ECO:0000259" key="6">
    <source>
        <dbReference type="PROSITE" id="PS50850"/>
    </source>
</evidence>
<feature type="domain" description="Major facilitator superfamily (MFS) profile" evidence="6">
    <location>
        <begin position="174"/>
        <end position="402"/>
    </location>
</feature>
<dbReference type="GO" id="GO:0022857">
    <property type="term" value="F:transmembrane transporter activity"/>
    <property type="evidence" value="ECO:0007669"/>
    <property type="project" value="InterPro"/>
</dbReference>
<evidence type="ECO:0000313" key="7">
    <source>
        <dbReference type="EMBL" id="RRJ87442.1"/>
    </source>
</evidence>
<dbReference type="RefSeq" id="WP_124970229.1">
    <property type="nucleotide sequence ID" value="NZ_RQVS01000004.1"/>
</dbReference>
<dbReference type="AlphaFoldDB" id="A0A3P3VXC5"/>
<feature type="transmembrane region" description="Helical" evidence="5">
    <location>
        <begin position="102"/>
        <end position="121"/>
    </location>
</feature>
<keyword evidence="3 5" id="KW-1133">Transmembrane helix</keyword>
<feature type="transmembrane region" description="Helical" evidence="5">
    <location>
        <begin position="294"/>
        <end position="316"/>
    </location>
</feature>
<reference evidence="7 8" key="1">
    <citation type="submission" date="2018-11" db="EMBL/GenBank/DDBJ databases">
        <title>YIM 102482-1 draft genome.</title>
        <authorList>
            <person name="Li G."/>
            <person name="Jiang Y."/>
        </authorList>
    </citation>
    <scope>NUCLEOTIDE SEQUENCE [LARGE SCALE GENOMIC DNA]</scope>
    <source>
        <strain evidence="7 8">YIM 102482-1</strain>
    </source>
</reference>
<dbReference type="EMBL" id="RQVS01000004">
    <property type="protein sequence ID" value="RRJ87442.1"/>
    <property type="molecule type" value="Genomic_DNA"/>
</dbReference>
<dbReference type="GO" id="GO:0005886">
    <property type="term" value="C:plasma membrane"/>
    <property type="evidence" value="ECO:0007669"/>
    <property type="project" value="UniProtKB-SubCell"/>
</dbReference>
<name>A0A3P3VXC5_9MICO</name>
<gene>
    <name evidence="7" type="ORF">EG850_03830</name>
</gene>
<comment type="subcellular location">
    <subcellularLocation>
        <location evidence="1">Cell membrane</location>
        <topology evidence="1">Multi-pass membrane protein</topology>
    </subcellularLocation>
</comment>
<keyword evidence="2 5" id="KW-0812">Transmembrane</keyword>
<evidence type="ECO:0000256" key="4">
    <source>
        <dbReference type="ARBA" id="ARBA00023136"/>
    </source>
</evidence>
<accession>A0A3P3VXC5</accession>
<feature type="transmembrane region" description="Helical" evidence="5">
    <location>
        <begin position="48"/>
        <end position="66"/>
    </location>
</feature>
<dbReference type="PANTHER" id="PTHR23542:SF1">
    <property type="entry name" value="MAJOR FACILITATOR SUPERFAMILY (MFS) PROFILE DOMAIN-CONTAINING PROTEIN"/>
    <property type="match status" value="1"/>
</dbReference>
<feature type="transmembrane region" description="Helical" evidence="5">
    <location>
        <begin position="12"/>
        <end position="36"/>
    </location>
</feature>
<sequence>MRQFVETLRERFVARLLFSQVLARFPAGMLSIALLIHVEQTFGEYTAAGFTLAAFGIGQGIAGPLGGRLLSRFGMRNVLTPTMLVCAATLTAIALTSPSLPWLLALAFLGGLTVPPIPPAVRTVYPKLVAGRRLQALFSMDATLQEIIWIIGPLATTTIAALWSPRGSILASAALLIIGGVWFITSPPIGTVRIPRSPRRMGMVLREPVVLIMVVSSFLAIGSWGALDAAAVARFGHESPLVGVVLGLGAVGSVVGGVISGSLPMRRTSLATRIAVAVIGTVLALVLIDDAALLWIGYFIAGAACAPFFALTNAAVAATVRFSDTAEAYGWLGTAMLIGAAASSAIAGVAIDADGARGGMLVAVAFVVAALLVAVSVIRWLPDLRDHDLQPRPETMPIVIPD</sequence>
<evidence type="ECO:0000256" key="3">
    <source>
        <dbReference type="ARBA" id="ARBA00022989"/>
    </source>
</evidence>
<feature type="transmembrane region" description="Helical" evidence="5">
    <location>
        <begin position="78"/>
        <end position="96"/>
    </location>
</feature>
<feature type="transmembrane region" description="Helical" evidence="5">
    <location>
        <begin position="357"/>
        <end position="381"/>
    </location>
</feature>
<feature type="transmembrane region" description="Helical" evidence="5">
    <location>
        <begin position="209"/>
        <end position="227"/>
    </location>
</feature>
<dbReference type="InterPro" id="IPR020846">
    <property type="entry name" value="MFS_dom"/>
</dbReference>
<evidence type="ECO:0000256" key="1">
    <source>
        <dbReference type="ARBA" id="ARBA00004651"/>
    </source>
</evidence>
<feature type="transmembrane region" description="Helical" evidence="5">
    <location>
        <begin position="239"/>
        <end position="263"/>
    </location>
</feature>
<dbReference type="Proteomes" id="UP000274391">
    <property type="component" value="Unassembled WGS sequence"/>
</dbReference>
<feature type="transmembrane region" description="Helical" evidence="5">
    <location>
        <begin position="328"/>
        <end position="351"/>
    </location>
</feature>
<dbReference type="InterPro" id="IPR011701">
    <property type="entry name" value="MFS"/>
</dbReference>
<dbReference type="InterPro" id="IPR036259">
    <property type="entry name" value="MFS_trans_sf"/>
</dbReference>
<keyword evidence="8" id="KW-1185">Reference proteome</keyword>
<protein>
    <submittedName>
        <fullName evidence="7">MFS transporter</fullName>
    </submittedName>
</protein>
<dbReference type="PROSITE" id="PS50850">
    <property type="entry name" value="MFS"/>
    <property type="match status" value="1"/>
</dbReference>
<dbReference type="Gene3D" id="1.20.1250.20">
    <property type="entry name" value="MFS general substrate transporter like domains"/>
    <property type="match status" value="2"/>
</dbReference>
<feature type="transmembrane region" description="Helical" evidence="5">
    <location>
        <begin position="142"/>
        <end position="163"/>
    </location>
</feature>
<organism evidence="7 8">
    <name type="scientific">Gulosibacter macacae</name>
    <dbReference type="NCBI Taxonomy" id="2488791"/>
    <lineage>
        <taxon>Bacteria</taxon>
        <taxon>Bacillati</taxon>
        <taxon>Actinomycetota</taxon>
        <taxon>Actinomycetes</taxon>
        <taxon>Micrococcales</taxon>
        <taxon>Microbacteriaceae</taxon>
        <taxon>Gulosibacter</taxon>
    </lineage>
</organism>
<evidence type="ECO:0000313" key="8">
    <source>
        <dbReference type="Proteomes" id="UP000274391"/>
    </source>
</evidence>
<comment type="caution">
    <text evidence="7">The sequence shown here is derived from an EMBL/GenBank/DDBJ whole genome shotgun (WGS) entry which is preliminary data.</text>
</comment>
<keyword evidence="4 5" id="KW-0472">Membrane</keyword>
<evidence type="ECO:0000256" key="2">
    <source>
        <dbReference type="ARBA" id="ARBA00022692"/>
    </source>
</evidence>
<dbReference type="Pfam" id="PF07690">
    <property type="entry name" value="MFS_1"/>
    <property type="match status" value="1"/>
</dbReference>
<dbReference type="SUPFAM" id="SSF103473">
    <property type="entry name" value="MFS general substrate transporter"/>
    <property type="match status" value="1"/>
</dbReference>
<feature type="transmembrane region" description="Helical" evidence="5">
    <location>
        <begin position="169"/>
        <end position="189"/>
    </location>
</feature>
<evidence type="ECO:0000256" key="5">
    <source>
        <dbReference type="SAM" id="Phobius"/>
    </source>
</evidence>
<feature type="transmembrane region" description="Helical" evidence="5">
    <location>
        <begin position="270"/>
        <end position="288"/>
    </location>
</feature>